<sequence>MVVLSKAVDSDFQTCKSSSDIFTGIPVVDFSDAINAKKLIVEACKEFGFFKVINHGISMEVVAMLESEAVNFFALPQQEKEKPGPPRPFGYGNTRIGPNGDTGWLEYLLLSTGPQPHFPAISQTVLGEYVSAVRNMLTGVLDMISEELRIGPTDFLGGLIGDEKSDSCFRLNHYPPCPDLEALSGRNLIGFGEHTDPQIMSVLRSSDAPGLEICLKNGSWASVPSDQTSFYFSVGDCLQVMSNGRFKSVKHRVVSNCLKSRLSMVYFGGPPLSQKIRSLIMEESEESLYHEFTWSQYKKSAYNSKLGDNRLKLFEKNQVMFS</sequence>
<dbReference type="InterPro" id="IPR044861">
    <property type="entry name" value="IPNS-like_FE2OG_OXY"/>
</dbReference>
<dbReference type="GO" id="GO:0045543">
    <property type="term" value="F:gibberellin 2-beta-dioxygenase activity"/>
    <property type="evidence" value="ECO:0007669"/>
    <property type="project" value="UniProtKB-EC"/>
</dbReference>
<dbReference type="EMBL" id="KT853086">
    <property type="protein sequence ID" value="ALR74640.1"/>
    <property type="molecule type" value="mRNA"/>
</dbReference>
<comment type="similarity">
    <text evidence="9">Belongs to the iron/ascorbate-dependent oxidoreductase family. GA2OX subfamily.</text>
</comment>
<evidence type="ECO:0000256" key="9">
    <source>
        <dbReference type="ARBA" id="ARBA00061282"/>
    </source>
</evidence>
<evidence type="ECO:0000256" key="7">
    <source>
        <dbReference type="ARBA" id="ARBA00052204"/>
    </source>
</evidence>
<evidence type="ECO:0000256" key="3">
    <source>
        <dbReference type="ARBA" id="ARBA00022964"/>
    </source>
</evidence>
<dbReference type="PROSITE" id="PS51471">
    <property type="entry name" value="FE2OG_OXY"/>
    <property type="match status" value="1"/>
</dbReference>
<organism evidence="13">
    <name type="scientific">Salvia miltiorrhiza</name>
    <name type="common">Chinese sage</name>
    <dbReference type="NCBI Taxonomy" id="226208"/>
    <lineage>
        <taxon>Eukaryota</taxon>
        <taxon>Viridiplantae</taxon>
        <taxon>Streptophyta</taxon>
        <taxon>Embryophyta</taxon>
        <taxon>Tracheophyta</taxon>
        <taxon>Spermatophyta</taxon>
        <taxon>Magnoliopsida</taxon>
        <taxon>eudicotyledons</taxon>
        <taxon>Gunneridae</taxon>
        <taxon>Pentapetalae</taxon>
        <taxon>asterids</taxon>
        <taxon>lamiids</taxon>
        <taxon>Lamiales</taxon>
        <taxon>Lamiaceae</taxon>
        <taxon>Nepetoideae</taxon>
        <taxon>Mentheae</taxon>
        <taxon>Salviinae</taxon>
        <taxon>Salvia</taxon>
        <taxon>Salvia incertae sedis</taxon>
    </lineage>
</organism>
<dbReference type="SMR" id="A0A0U2SCX8"/>
<dbReference type="PANTHER" id="PTHR47990">
    <property type="entry name" value="2-OXOGLUTARATE (2OG) AND FE(II)-DEPENDENT OXYGENASE SUPERFAMILY PROTEIN-RELATED"/>
    <property type="match status" value="1"/>
</dbReference>
<protein>
    <recommendedName>
        <fullName evidence="10">gibberellin 2beta-dioxygenase</fullName>
        <ecNumber evidence="10">1.14.11.13</ecNumber>
    </recommendedName>
</protein>
<evidence type="ECO:0000256" key="5">
    <source>
        <dbReference type="ARBA" id="ARBA00023004"/>
    </source>
</evidence>
<evidence type="ECO:0000256" key="2">
    <source>
        <dbReference type="ARBA" id="ARBA00022723"/>
    </source>
</evidence>
<proteinExistence type="evidence at transcript level"/>
<dbReference type="FunFam" id="2.60.120.330:FF:000014">
    <property type="entry name" value="Gibberellin 2-beta-dioxygenase 1"/>
    <property type="match status" value="1"/>
</dbReference>
<evidence type="ECO:0000313" key="13">
    <source>
        <dbReference type="EMBL" id="ALR74640.1"/>
    </source>
</evidence>
<comment type="pathway">
    <text evidence="1">Hormone biosynthesis.</text>
</comment>
<comment type="catalytic activity">
    <reaction evidence="7">
        <text>gibberellin A1 + 2-oxoglutarate + O2 = gibberellin A8 + succinate + CO2</text>
        <dbReference type="Rhea" id="RHEA:15005"/>
        <dbReference type="ChEBI" id="CHEBI:15379"/>
        <dbReference type="ChEBI" id="CHEBI:16526"/>
        <dbReference type="ChEBI" id="CHEBI:16810"/>
        <dbReference type="ChEBI" id="CHEBI:30031"/>
        <dbReference type="ChEBI" id="CHEBI:58524"/>
        <dbReference type="ChEBI" id="CHEBI:58594"/>
        <dbReference type="EC" id="1.14.11.13"/>
    </reaction>
</comment>
<dbReference type="GO" id="GO:0046872">
    <property type="term" value="F:metal ion binding"/>
    <property type="evidence" value="ECO:0007669"/>
    <property type="project" value="UniProtKB-KW"/>
</dbReference>
<accession>A0A0U2SCX8</accession>
<evidence type="ECO:0000256" key="8">
    <source>
        <dbReference type="ARBA" id="ARBA00055835"/>
    </source>
</evidence>
<reference evidence="13" key="1">
    <citation type="journal article" date="2015" name="BMC Genomics">
        <title>Genome-wide analysis, molecular cloning and expression profiling reveal tissue-specifically expressed, feedback-regulated, stress-responsive and alternatively spliced novel genes involved in gibberellin metabolism in Salvia miltiorrhiza.</title>
        <authorList>
            <person name="Du Q."/>
            <person name="Lu S."/>
            <person name="Li C."/>
            <person name="Li D."/>
        </authorList>
    </citation>
    <scope>NUCLEOTIDE SEQUENCE</scope>
</reference>
<evidence type="ECO:0000256" key="1">
    <source>
        <dbReference type="ARBA" id="ARBA00004972"/>
    </source>
</evidence>
<evidence type="ECO:0000256" key="4">
    <source>
        <dbReference type="ARBA" id="ARBA00023002"/>
    </source>
</evidence>
<dbReference type="Pfam" id="PF14226">
    <property type="entry name" value="DIOX_N"/>
    <property type="match status" value="1"/>
</dbReference>
<keyword evidence="3" id="KW-0223">Dioxygenase</keyword>
<evidence type="ECO:0000256" key="11">
    <source>
        <dbReference type="RuleBase" id="RU003682"/>
    </source>
</evidence>
<evidence type="ECO:0000256" key="6">
    <source>
        <dbReference type="ARBA" id="ARBA00037909"/>
    </source>
</evidence>
<keyword evidence="5 11" id="KW-0408">Iron</keyword>
<dbReference type="AlphaFoldDB" id="A0A0U2SCX8"/>
<dbReference type="InterPro" id="IPR005123">
    <property type="entry name" value="Oxoglu/Fe-dep_dioxygenase_dom"/>
</dbReference>
<gene>
    <name evidence="13" type="primary">GA2ox2</name>
</gene>
<dbReference type="PRINTS" id="PR00682">
    <property type="entry name" value="IPNSYNTHASE"/>
</dbReference>
<dbReference type="InterPro" id="IPR026992">
    <property type="entry name" value="DIOX_N"/>
</dbReference>
<dbReference type="InterPro" id="IPR027443">
    <property type="entry name" value="IPNS-like_sf"/>
</dbReference>
<name>A0A0U2SCX8_SALMI</name>
<evidence type="ECO:0000256" key="10">
    <source>
        <dbReference type="ARBA" id="ARBA00066708"/>
    </source>
</evidence>
<dbReference type="Gene3D" id="2.60.120.330">
    <property type="entry name" value="B-lactam Antibiotic, Isopenicillin N Synthase, Chain"/>
    <property type="match status" value="1"/>
</dbReference>
<feature type="domain" description="Fe2OG dioxygenase" evidence="12">
    <location>
        <begin position="164"/>
        <end position="270"/>
    </location>
</feature>
<comment type="pathway">
    <text evidence="6">Plant hormone biosynthesis; gibberellin biosynthesis.</text>
</comment>
<keyword evidence="2 11" id="KW-0479">Metal-binding</keyword>
<dbReference type="InterPro" id="IPR050231">
    <property type="entry name" value="Iron_ascorbate_oxido_reductase"/>
</dbReference>
<keyword evidence="4 11" id="KW-0560">Oxidoreductase</keyword>
<dbReference type="Pfam" id="PF03171">
    <property type="entry name" value="2OG-FeII_Oxy"/>
    <property type="match status" value="1"/>
</dbReference>
<dbReference type="EC" id="1.14.11.13" evidence="10"/>
<comment type="function">
    <text evidence="8">Catalyzes the 2-beta-hydroxylation of several biologically active gibberellins, leading to the homeostatic regulation of their endogenous level. Catabolism of gibberellins (GAs) plays a central role in plant development. Converts GA9/GA20 to GA51/GA29 and GA4/GA1 to GA34/GA8.</text>
</comment>
<dbReference type="GO" id="GO:0009805">
    <property type="term" value="P:coumarin biosynthetic process"/>
    <property type="evidence" value="ECO:0007669"/>
    <property type="project" value="UniProtKB-ARBA"/>
</dbReference>
<dbReference type="GO" id="GO:0002238">
    <property type="term" value="P:response to molecule of fungal origin"/>
    <property type="evidence" value="ECO:0007669"/>
    <property type="project" value="UniProtKB-ARBA"/>
</dbReference>
<dbReference type="SUPFAM" id="SSF51197">
    <property type="entry name" value="Clavaminate synthase-like"/>
    <property type="match status" value="1"/>
</dbReference>
<evidence type="ECO:0000259" key="12">
    <source>
        <dbReference type="PROSITE" id="PS51471"/>
    </source>
</evidence>